<keyword evidence="2" id="KW-1185">Reference proteome</keyword>
<name>A0A917AX61_9BACI</name>
<accession>A0A917AX61</accession>
<dbReference type="EMBL" id="BMFK01000006">
    <property type="protein sequence ID" value="GGE83794.1"/>
    <property type="molecule type" value="Genomic_DNA"/>
</dbReference>
<evidence type="ECO:0000313" key="2">
    <source>
        <dbReference type="Proteomes" id="UP000605259"/>
    </source>
</evidence>
<dbReference type="Proteomes" id="UP000605259">
    <property type="component" value="Unassembled WGS sequence"/>
</dbReference>
<dbReference type="NCBIfam" id="NF040841">
    <property type="entry name" value="AMEP412_fam"/>
    <property type="match status" value="1"/>
</dbReference>
<dbReference type="AlphaFoldDB" id="A0A917AX61"/>
<reference evidence="1" key="1">
    <citation type="journal article" date="2014" name="Int. J. Syst. Evol. Microbiol.">
        <title>Complete genome sequence of Corynebacterium casei LMG S-19264T (=DSM 44701T), isolated from a smear-ripened cheese.</title>
        <authorList>
            <consortium name="US DOE Joint Genome Institute (JGI-PGF)"/>
            <person name="Walter F."/>
            <person name="Albersmeier A."/>
            <person name="Kalinowski J."/>
            <person name="Ruckert C."/>
        </authorList>
    </citation>
    <scope>NUCLEOTIDE SEQUENCE</scope>
    <source>
        <strain evidence="1">CGMCC 1.12698</strain>
    </source>
</reference>
<organism evidence="1 2">
    <name type="scientific">Priestia taiwanensis</name>
    <dbReference type="NCBI Taxonomy" id="1347902"/>
    <lineage>
        <taxon>Bacteria</taxon>
        <taxon>Bacillati</taxon>
        <taxon>Bacillota</taxon>
        <taxon>Bacilli</taxon>
        <taxon>Bacillales</taxon>
        <taxon>Bacillaceae</taxon>
        <taxon>Priestia</taxon>
    </lineage>
</organism>
<comment type="caution">
    <text evidence="1">The sequence shown here is derived from an EMBL/GenBank/DDBJ whole genome shotgun (WGS) entry which is preliminary data.</text>
</comment>
<proteinExistence type="predicted"/>
<dbReference type="RefSeq" id="WP_188389955.1">
    <property type="nucleotide sequence ID" value="NZ_BMFK01000006.1"/>
</dbReference>
<protein>
    <submittedName>
        <fullName evidence="1">Uncharacterized protein</fullName>
    </submittedName>
</protein>
<reference evidence="1" key="2">
    <citation type="submission" date="2020-09" db="EMBL/GenBank/DDBJ databases">
        <authorList>
            <person name="Sun Q."/>
            <person name="Zhou Y."/>
        </authorList>
    </citation>
    <scope>NUCLEOTIDE SEQUENCE</scope>
    <source>
        <strain evidence="1">CGMCC 1.12698</strain>
    </source>
</reference>
<sequence length="76" mass="8327">MAAILNALKALVSKIPFHKVPQFLAWAANLAKAAASKTAAEVTKILNFIKSNGGKIVDWFSKGYTVYEIIRMILGY</sequence>
<evidence type="ECO:0000313" key="1">
    <source>
        <dbReference type="EMBL" id="GGE83794.1"/>
    </source>
</evidence>
<gene>
    <name evidence="1" type="ORF">GCM10007140_36630</name>
</gene>